<proteinExistence type="predicted"/>
<comment type="caution">
    <text evidence="1">The sequence shown here is derived from an EMBL/GenBank/DDBJ whole genome shotgun (WGS) entry which is preliminary data.</text>
</comment>
<protein>
    <submittedName>
        <fullName evidence="1">Uncharacterized protein</fullName>
    </submittedName>
</protein>
<gene>
    <name evidence="1" type="ORF">AS594_02935</name>
</gene>
<dbReference type="Proteomes" id="UP000095759">
    <property type="component" value="Unassembled WGS sequence"/>
</dbReference>
<sequence>MPNDAVRGPLPDPWEPVTITVPVSVANNLDQMQNVIKEVMTQYGCNTCHSGIDLRIKIARDFVVNPAGEVFQGVAVPVNR</sequence>
<dbReference type="EMBL" id="MEHJ01000001">
    <property type="protein sequence ID" value="OEJ23591.1"/>
    <property type="molecule type" value="Genomic_DNA"/>
</dbReference>
<name>A0A1E5P226_9ACTN</name>
<reference evidence="1 2" key="1">
    <citation type="submission" date="2016-08" db="EMBL/GenBank/DDBJ databases">
        <title>Complete genome sequence of Streptomyces agglomeratus strain 6-3-2, a novel anti-MRSA actinomycete isolated from Wuli of Tebit, China.</title>
        <authorList>
            <person name="Chen X."/>
        </authorList>
    </citation>
    <scope>NUCLEOTIDE SEQUENCE [LARGE SCALE GENOMIC DNA]</scope>
    <source>
        <strain evidence="1 2">6-3-2</strain>
    </source>
</reference>
<dbReference type="AlphaFoldDB" id="A0A1E5P226"/>
<dbReference type="RefSeq" id="WP_069925515.1">
    <property type="nucleotide sequence ID" value="NZ_MEHI01000001.1"/>
</dbReference>
<accession>A0A1E5P226</accession>
<evidence type="ECO:0000313" key="2">
    <source>
        <dbReference type="Proteomes" id="UP000095759"/>
    </source>
</evidence>
<organism evidence="1 2">
    <name type="scientific">Streptomyces agglomeratus</name>
    <dbReference type="NCBI Taxonomy" id="285458"/>
    <lineage>
        <taxon>Bacteria</taxon>
        <taxon>Bacillati</taxon>
        <taxon>Actinomycetota</taxon>
        <taxon>Actinomycetes</taxon>
        <taxon>Kitasatosporales</taxon>
        <taxon>Streptomycetaceae</taxon>
        <taxon>Streptomyces</taxon>
    </lineage>
</organism>
<evidence type="ECO:0000313" key="1">
    <source>
        <dbReference type="EMBL" id="OEJ23591.1"/>
    </source>
</evidence>
<keyword evidence="2" id="KW-1185">Reference proteome</keyword>